<evidence type="ECO:0000256" key="1">
    <source>
        <dbReference type="SAM" id="MobiDB-lite"/>
    </source>
</evidence>
<organism evidence="2 3">
    <name type="scientific">Glossina pallidipes</name>
    <name type="common">Tsetse fly</name>
    <dbReference type="NCBI Taxonomy" id="7398"/>
    <lineage>
        <taxon>Eukaryota</taxon>
        <taxon>Metazoa</taxon>
        <taxon>Ecdysozoa</taxon>
        <taxon>Arthropoda</taxon>
        <taxon>Hexapoda</taxon>
        <taxon>Insecta</taxon>
        <taxon>Pterygota</taxon>
        <taxon>Neoptera</taxon>
        <taxon>Endopterygota</taxon>
        <taxon>Diptera</taxon>
        <taxon>Brachycera</taxon>
        <taxon>Muscomorpha</taxon>
        <taxon>Hippoboscoidea</taxon>
        <taxon>Glossinidae</taxon>
        <taxon>Glossina</taxon>
    </lineage>
</organism>
<evidence type="ECO:0000313" key="2">
    <source>
        <dbReference type="EnsemblMetazoa" id="GPAI045428-PA"/>
    </source>
</evidence>
<feature type="compositionally biased region" description="Basic and acidic residues" evidence="1">
    <location>
        <begin position="58"/>
        <end position="70"/>
    </location>
</feature>
<dbReference type="AlphaFoldDB" id="A0A1B0AH14"/>
<dbReference type="Proteomes" id="UP000092445">
    <property type="component" value="Unassembled WGS sequence"/>
</dbReference>
<accession>A0A1B0AH14</accession>
<evidence type="ECO:0000313" key="3">
    <source>
        <dbReference type="Proteomes" id="UP000092445"/>
    </source>
</evidence>
<protein>
    <submittedName>
        <fullName evidence="2">Uncharacterized protein</fullName>
    </submittedName>
</protein>
<dbReference type="EnsemblMetazoa" id="GPAI045428-RA">
    <property type="protein sequence ID" value="GPAI045428-PA"/>
    <property type="gene ID" value="GPAI045428"/>
</dbReference>
<dbReference type="VEuPathDB" id="VectorBase:GPAI045428"/>
<reference evidence="2" key="2">
    <citation type="submission" date="2020-05" db="UniProtKB">
        <authorList>
            <consortium name="EnsemblMetazoa"/>
        </authorList>
    </citation>
    <scope>IDENTIFICATION</scope>
    <source>
        <strain evidence="2">IAEA</strain>
    </source>
</reference>
<name>A0A1B0AH14_GLOPL</name>
<proteinExistence type="predicted"/>
<keyword evidence="3" id="KW-1185">Reference proteome</keyword>
<reference evidence="3" key="1">
    <citation type="submission" date="2014-03" db="EMBL/GenBank/DDBJ databases">
        <authorList>
            <person name="Aksoy S."/>
            <person name="Warren W."/>
            <person name="Wilson R.K."/>
        </authorList>
    </citation>
    <scope>NUCLEOTIDE SEQUENCE [LARGE SCALE GENOMIC DNA]</scope>
    <source>
        <strain evidence="3">IAEA</strain>
    </source>
</reference>
<sequence length="118" mass="13461">MSLTVFRFSLSNAVITDMNGGCCIQKVIDSLLYILYIPGHCSNLFVNKTHMSLVTPTRKNESSNSKKETTTNKGLRRKLNQRAANELDLDDEWECDRYCDFSKKPTKLQRTSMGDFVS</sequence>
<feature type="region of interest" description="Disordered" evidence="1">
    <location>
        <begin position="55"/>
        <end position="76"/>
    </location>
</feature>